<dbReference type="InParanoid" id="Q7UN51"/>
<evidence type="ECO:0000313" key="1">
    <source>
        <dbReference type="EMBL" id="CAD75568.1"/>
    </source>
</evidence>
<dbReference type="Proteomes" id="UP000001025">
    <property type="component" value="Chromosome"/>
</dbReference>
<sequence>MARGIPPARWLQAKFWPRNPTESDRYPRWPSVRFRPRCRRSHERRVPIVGLVPASVGQPSRCVDAATANSPANRSALRFGLHAARVLARQLSDETQVVGGMRPRWAGLGQIGSRLFDPSNRIKVHRAARVFRREADRHLGVRGQEVLASRNRTAWRVALVDSNGFGFLSGSSDCDCQSRGTVLMRSTVDLQLVLTGFLQLGLEGRRGVGIGRCVAVFPTDVSLEALSLCPFARRLGLAIVDHNAGQFLGIQTGHRAIWAGFFHRVFWDLDRRGWRAATSLAGQLEQFQQVVQVFFVDVAWCAVIQRAEGSGFTDDLAHHAARFHHSNGAEGFVSDADAAAGHEQVVNVAAVETAIRSRVTIRAVHAAIVHRDADERVLGELGGVFFLGIVQVDRPSAGNAAIRKFAFADNVFLVQDHIAEQSTAFSRPTDVSDPGQLGVWMIGSSVAILHRVERAVDGSQVPIADRFGVAERIDVKTAFPEPLAVVITRVREVVHVQWQCPRRGRKFWCLLDFVPTPHVAHSHAALVRDVQVGTRPFADPAVAGAVDESIASNPQVFTGLGVQCQHVFDLLGFAVWFHLHRVSVMVQQQIDVGFGSDDFFFLLVAEFFIGAG</sequence>
<reference evidence="1 2" key="1">
    <citation type="journal article" date="2003" name="Proc. Natl. Acad. Sci. U.S.A.">
        <title>Complete genome sequence of the marine planctomycete Pirellula sp. strain 1.</title>
        <authorList>
            <person name="Gloeckner F.O."/>
            <person name="Kube M."/>
            <person name="Bauer M."/>
            <person name="Teeling H."/>
            <person name="Lombardot T."/>
            <person name="Ludwig W."/>
            <person name="Gade D."/>
            <person name="Beck A."/>
            <person name="Borzym K."/>
            <person name="Heitmann K."/>
            <person name="Rabus R."/>
            <person name="Schlesner H."/>
            <person name="Amann R."/>
            <person name="Reinhardt R."/>
        </authorList>
    </citation>
    <scope>NUCLEOTIDE SEQUENCE [LARGE SCALE GENOMIC DNA]</scope>
    <source>
        <strain evidence="2">DSM 10527 / NCIMB 13988 / SH1</strain>
    </source>
</reference>
<keyword evidence="2" id="KW-1185">Reference proteome</keyword>
<accession>Q7UN51</accession>
<evidence type="ECO:0000313" key="2">
    <source>
        <dbReference type="Proteomes" id="UP000001025"/>
    </source>
</evidence>
<dbReference type="AlphaFoldDB" id="Q7UN51"/>
<gene>
    <name evidence="1" type="ordered locus">RB7775</name>
</gene>
<dbReference type="KEGG" id="rba:RB7775"/>
<proteinExistence type="predicted"/>
<dbReference type="EMBL" id="BX294146">
    <property type="protein sequence ID" value="CAD75568.1"/>
    <property type="molecule type" value="Genomic_DNA"/>
</dbReference>
<name>Q7UN51_RHOBA</name>
<organism evidence="1 2">
    <name type="scientific">Rhodopirellula baltica (strain DSM 10527 / NCIMB 13988 / SH1)</name>
    <dbReference type="NCBI Taxonomy" id="243090"/>
    <lineage>
        <taxon>Bacteria</taxon>
        <taxon>Pseudomonadati</taxon>
        <taxon>Planctomycetota</taxon>
        <taxon>Planctomycetia</taxon>
        <taxon>Pirellulales</taxon>
        <taxon>Pirellulaceae</taxon>
        <taxon>Rhodopirellula</taxon>
    </lineage>
</organism>
<dbReference type="EnsemblBacteria" id="CAD75568">
    <property type="protein sequence ID" value="CAD75568"/>
    <property type="gene ID" value="RB7775"/>
</dbReference>
<protein>
    <submittedName>
        <fullName evidence="1">Uncharacterized protein</fullName>
    </submittedName>
</protein>
<dbReference type="HOGENOM" id="CLU_446097_0_0_0"/>